<evidence type="ECO:0008006" key="4">
    <source>
        <dbReference type="Google" id="ProtNLM"/>
    </source>
</evidence>
<proteinExistence type="predicted"/>
<protein>
    <recommendedName>
        <fullName evidence="4">DUF3558 domain-containing protein</fullName>
    </recommendedName>
</protein>
<reference evidence="3" key="1">
    <citation type="journal article" date="2019" name="Int. J. Syst. Evol. Microbiol.">
        <title>The Global Catalogue of Microorganisms (GCM) 10K type strain sequencing project: providing services to taxonomists for standard genome sequencing and annotation.</title>
        <authorList>
            <consortium name="The Broad Institute Genomics Platform"/>
            <consortium name="The Broad Institute Genome Sequencing Center for Infectious Disease"/>
            <person name="Wu L."/>
            <person name="Ma J."/>
        </authorList>
    </citation>
    <scope>NUCLEOTIDE SEQUENCE [LARGE SCALE GENOMIC DNA]</scope>
    <source>
        <strain evidence="3">CGMCC 4.7241</strain>
    </source>
</reference>
<dbReference type="PROSITE" id="PS51257">
    <property type="entry name" value="PROKAR_LIPOPROTEIN"/>
    <property type="match status" value="1"/>
</dbReference>
<dbReference type="RefSeq" id="WP_205120070.1">
    <property type="nucleotide sequence ID" value="NZ_JAFBCM010000001.1"/>
</dbReference>
<dbReference type="Proteomes" id="UP001595699">
    <property type="component" value="Unassembled WGS sequence"/>
</dbReference>
<organism evidence="2 3">
    <name type="scientific">Tenggerimyces flavus</name>
    <dbReference type="NCBI Taxonomy" id="1708749"/>
    <lineage>
        <taxon>Bacteria</taxon>
        <taxon>Bacillati</taxon>
        <taxon>Actinomycetota</taxon>
        <taxon>Actinomycetes</taxon>
        <taxon>Propionibacteriales</taxon>
        <taxon>Nocardioidaceae</taxon>
        <taxon>Tenggerimyces</taxon>
    </lineage>
</organism>
<gene>
    <name evidence="2" type="ORF">ACFOUW_04640</name>
</gene>
<comment type="caution">
    <text evidence="2">The sequence shown here is derived from an EMBL/GenBank/DDBJ whole genome shotgun (WGS) entry which is preliminary data.</text>
</comment>
<dbReference type="EMBL" id="JBHRZH010000004">
    <property type="protein sequence ID" value="MFC3760112.1"/>
    <property type="molecule type" value="Genomic_DNA"/>
</dbReference>
<accession>A0ABV7Y4U3</accession>
<evidence type="ECO:0000313" key="2">
    <source>
        <dbReference type="EMBL" id="MFC3760112.1"/>
    </source>
</evidence>
<feature type="region of interest" description="Disordered" evidence="1">
    <location>
        <begin position="34"/>
        <end position="53"/>
    </location>
</feature>
<evidence type="ECO:0000313" key="3">
    <source>
        <dbReference type="Proteomes" id="UP001595699"/>
    </source>
</evidence>
<sequence>MPAVSRATRLGAVASVLLVALLAVSGCGVLDSNTASPGPSATTSTGPTADPTALPQTCQLLTADEVKSLTGLTVEDQAPSDEDGKRGYEWTLGLKHLVVELGVTSESLFKDEADGYDVVEGVGDQAYVQRALLFARKGTTSIYVDAPGEDDAAQTETAKKVALKVIEKLGS</sequence>
<keyword evidence="3" id="KW-1185">Reference proteome</keyword>
<name>A0ABV7Y4U3_9ACTN</name>
<evidence type="ECO:0000256" key="1">
    <source>
        <dbReference type="SAM" id="MobiDB-lite"/>
    </source>
</evidence>